<dbReference type="SUPFAM" id="SSF55073">
    <property type="entry name" value="Nucleotide cyclase"/>
    <property type="match status" value="1"/>
</dbReference>
<dbReference type="AlphaFoldDB" id="A0A1B9F914"/>
<evidence type="ECO:0000256" key="2">
    <source>
        <dbReference type="ARBA" id="ARBA00034247"/>
    </source>
</evidence>
<comment type="catalytic activity">
    <reaction evidence="2">
        <text>2 GTP = 3',3'-c-di-GMP + 2 diphosphate</text>
        <dbReference type="Rhea" id="RHEA:24898"/>
        <dbReference type="ChEBI" id="CHEBI:33019"/>
        <dbReference type="ChEBI" id="CHEBI:37565"/>
        <dbReference type="ChEBI" id="CHEBI:58805"/>
        <dbReference type="EC" id="2.7.7.65"/>
    </reaction>
</comment>
<proteinExistence type="predicted"/>
<feature type="domain" description="GGDEF" evidence="4">
    <location>
        <begin position="266"/>
        <end position="402"/>
    </location>
</feature>
<evidence type="ECO:0000256" key="1">
    <source>
        <dbReference type="ARBA" id="ARBA00012528"/>
    </source>
</evidence>
<dbReference type="Proteomes" id="UP000093080">
    <property type="component" value="Unassembled WGS sequence"/>
</dbReference>
<feature type="transmembrane region" description="Helical" evidence="3">
    <location>
        <begin position="200"/>
        <end position="222"/>
    </location>
</feature>
<sequence length="412" mass="46788">MNLKKNIVYAILIWTTLVAVSFTINYLNAIKEQKRIAIETARCVFDIILTTRMWNASHGGVYVVVNDKVKPNPYLKDPMRDLELDNGLKLTKINPALMTRQISEFAKGKEGIVFHITSLRPINPLNKPTPIEERFLKEFEKGVKERGIFIKRDGKTFYLYMAPLITKKTCLKCHARQGYKEGDIRGGISITLPFVMEMPWLPLVLGHIVIWVVVLCGIVIAGNKLNNAYEELRRQAVFDSLTGVPNRNSLFRRLVEEYRRCQRYSQPLSVIMCDVDDFKAYNDVYGHVKGDECLKKVAQTIRSSLKRPGDFCARYGGEEFVVLLPDTSLEGALHVAERIRANVEKMAIPHIKSPIQVVTISLGVAAAECNTSISHYELIKRADIALYLAKQQGKNQIQPYIESDLKEETVNT</sequence>
<dbReference type="GO" id="GO:0005886">
    <property type="term" value="C:plasma membrane"/>
    <property type="evidence" value="ECO:0007669"/>
    <property type="project" value="TreeGrafter"/>
</dbReference>
<dbReference type="InterPro" id="IPR043128">
    <property type="entry name" value="Rev_trsase/Diguanyl_cyclase"/>
</dbReference>
<name>A0A1B9F914_9BACT</name>
<dbReference type="Pfam" id="PF00990">
    <property type="entry name" value="GGDEF"/>
    <property type="match status" value="1"/>
</dbReference>
<dbReference type="SMART" id="SM00267">
    <property type="entry name" value="GGDEF"/>
    <property type="match status" value="1"/>
</dbReference>
<dbReference type="GO" id="GO:0052621">
    <property type="term" value="F:diguanylate cyclase activity"/>
    <property type="evidence" value="ECO:0007669"/>
    <property type="project" value="UniProtKB-EC"/>
</dbReference>
<evidence type="ECO:0000313" key="6">
    <source>
        <dbReference type="Proteomes" id="UP000093080"/>
    </source>
</evidence>
<dbReference type="InterPro" id="IPR000160">
    <property type="entry name" value="GGDEF_dom"/>
</dbReference>
<evidence type="ECO:0000313" key="5">
    <source>
        <dbReference type="EMBL" id="OCC16400.1"/>
    </source>
</evidence>
<dbReference type="RefSeq" id="WP_067615867.1">
    <property type="nucleotide sequence ID" value="NZ_MAGO01000001.1"/>
</dbReference>
<dbReference type="GO" id="GO:1902201">
    <property type="term" value="P:negative regulation of bacterial-type flagellum-dependent cell motility"/>
    <property type="evidence" value="ECO:0007669"/>
    <property type="project" value="TreeGrafter"/>
</dbReference>
<dbReference type="PROSITE" id="PS50887">
    <property type="entry name" value="GGDEF"/>
    <property type="match status" value="1"/>
</dbReference>
<dbReference type="PANTHER" id="PTHR45138">
    <property type="entry name" value="REGULATORY COMPONENTS OF SENSORY TRANSDUCTION SYSTEM"/>
    <property type="match status" value="1"/>
</dbReference>
<keyword evidence="3" id="KW-0812">Transmembrane</keyword>
<protein>
    <recommendedName>
        <fullName evidence="1">diguanylate cyclase</fullName>
        <ecNumber evidence="1">2.7.7.65</ecNumber>
    </recommendedName>
</protein>
<reference evidence="5 6" key="1">
    <citation type="submission" date="2016-06" db="EMBL/GenBank/DDBJ databases">
        <title>Respiratory ammonification of nitrate coupled to the oxidation of elemental sulfur in deep-sea autotrophic thermophilic bacteria.</title>
        <authorList>
            <person name="Slobodkina G.B."/>
            <person name="Mardanov A.V."/>
            <person name="Ravin N.V."/>
            <person name="Frolova A.A."/>
            <person name="Viryasiv M.B."/>
            <person name="Chernyh N.A."/>
            <person name="Bonch-Osmolovskaya E.A."/>
            <person name="Slobodkin A.I."/>
        </authorList>
    </citation>
    <scope>NUCLEOTIDE SEQUENCE [LARGE SCALE GENOMIC DNA]</scope>
    <source>
        <strain evidence="5 6">S69</strain>
    </source>
</reference>
<dbReference type="InterPro" id="IPR050469">
    <property type="entry name" value="Diguanylate_Cyclase"/>
</dbReference>
<dbReference type="EC" id="2.7.7.65" evidence="1"/>
<keyword evidence="6" id="KW-1185">Reference proteome</keyword>
<dbReference type="InterPro" id="IPR021796">
    <property type="entry name" value="Tll0287-like_dom"/>
</dbReference>
<evidence type="ECO:0000259" key="4">
    <source>
        <dbReference type="PROSITE" id="PS50887"/>
    </source>
</evidence>
<feature type="transmembrane region" description="Helical" evidence="3">
    <location>
        <begin position="6"/>
        <end position="27"/>
    </location>
</feature>
<dbReference type="Gene3D" id="3.30.70.270">
    <property type="match status" value="1"/>
</dbReference>
<accession>A0A1B9F914</accession>
<keyword evidence="3" id="KW-0472">Membrane</keyword>
<organism evidence="5 6">
    <name type="scientific">Dissulfuribacter thermophilus</name>
    <dbReference type="NCBI Taxonomy" id="1156395"/>
    <lineage>
        <taxon>Bacteria</taxon>
        <taxon>Pseudomonadati</taxon>
        <taxon>Thermodesulfobacteriota</taxon>
        <taxon>Dissulfuribacteria</taxon>
        <taxon>Dissulfuribacterales</taxon>
        <taxon>Dissulfuribacteraceae</taxon>
        <taxon>Dissulfuribacter</taxon>
    </lineage>
</organism>
<dbReference type="GO" id="GO:0043709">
    <property type="term" value="P:cell adhesion involved in single-species biofilm formation"/>
    <property type="evidence" value="ECO:0007669"/>
    <property type="project" value="TreeGrafter"/>
</dbReference>
<dbReference type="CDD" id="cd01949">
    <property type="entry name" value="GGDEF"/>
    <property type="match status" value="1"/>
</dbReference>
<evidence type="ECO:0000256" key="3">
    <source>
        <dbReference type="SAM" id="Phobius"/>
    </source>
</evidence>
<gene>
    <name evidence="5" type="ORF">DBT_0217</name>
</gene>
<dbReference type="OrthoDB" id="9812260at2"/>
<keyword evidence="3" id="KW-1133">Transmembrane helix</keyword>
<dbReference type="FunFam" id="3.30.70.270:FF:000001">
    <property type="entry name" value="Diguanylate cyclase domain protein"/>
    <property type="match status" value="1"/>
</dbReference>
<dbReference type="NCBIfam" id="TIGR00254">
    <property type="entry name" value="GGDEF"/>
    <property type="match status" value="1"/>
</dbReference>
<comment type="caution">
    <text evidence="5">The sequence shown here is derived from an EMBL/GenBank/DDBJ whole genome shotgun (WGS) entry which is preliminary data.</text>
</comment>
<dbReference type="STRING" id="1156395.DBT_0217"/>
<dbReference type="EMBL" id="MAGO01000001">
    <property type="protein sequence ID" value="OCC16400.1"/>
    <property type="molecule type" value="Genomic_DNA"/>
</dbReference>
<dbReference type="PANTHER" id="PTHR45138:SF9">
    <property type="entry name" value="DIGUANYLATE CYCLASE DGCM-RELATED"/>
    <property type="match status" value="1"/>
</dbReference>
<dbReference type="InterPro" id="IPR029787">
    <property type="entry name" value="Nucleotide_cyclase"/>
</dbReference>
<dbReference type="Pfam" id="PF11845">
    <property type="entry name" value="Tll0287-like"/>
    <property type="match status" value="1"/>
</dbReference>